<feature type="transmembrane region" description="Helical" evidence="1">
    <location>
        <begin position="76"/>
        <end position="96"/>
    </location>
</feature>
<dbReference type="RefSeq" id="WP_136535608.1">
    <property type="nucleotide sequence ID" value="NZ_STGY01000060.1"/>
</dbReference>
<dbReference type="PANTHER" id="PTHR36840">
    <property type="entry name" value="BLL5714 PROTEIN"/>
    <property type="match status" value="1"/>
</dbReference>
<dbReference type="Proteomes" id="UP000308760">
    <property type="component" value="Unassembled WGS sequence"/>
</dbReference>
<dbReference type="EMBL" id="STGY01000060">
    <property type="protein sequence ID" value="THV40094.1"/>
    <property type="molecule type" value="Genomic_DNA"/>
</dbReference>
<reference evidence="3" key="1">
    <citation type="submission" date="2019-04" db="EMBL/GenBank/DDBJ databases">
        <title>Nocardioides xinjiangensis sp. nov.</title>
        <authorList>
            <person name="Liu S."/>
        </authorList>
    </citation>
    <scope>NUCLEOTIDE SEQUENCE [LARGE SCALE GENOMIC DNA]</scope>
    <source>
        <strain evidence="3">18</strain>
    </source>
</reference>
<comment type="caution">
    <text evidence="2">The sequence shown here is derived from an EMBL/GenBank/DDBJ whole genome shotgun (WGS) entry which is preliminary data.</text>
</comment>
<keyword evidence="3" id="KW-1185">Reference proteome</keyword>
<sequence length="384" mass="41900">MNVLRAEGRSSVGPVELFFDLVYVFAITQLSHFLLKDLDLSGALQFAVLFAAVWWGWNYSAWALNWLDPGNRTVRLFAAVWMFASLGMAIAIPDAYHERAGLFVASYLVLQLSRSAFMVWAFRGQRMSRNYAQLLAWSGIAGVVWVVGVFVPEEVRVWVWLAAVAVDYLAPVVGFRLPGVAATPISTWPVSEDHLAERNRLVFIVALGESIVILGATLTELEMTPAIVTAGVIGFASIVSLWWLYFDAGRGNDEHERIEVERAAHASRGGYAYAHALMVAGAVLSAVGVELVLAHPEETAHLDVTATVLGGPVVYLVGNLMYNRFVTGNMPVSRFVALGALVVIALISTFLPVLLLAGLVLAVLLVLAFAESGWFRLPRLSVQE</sequence>
<protein>
    <submittedName>
        <fullName evidence="2">Low temperature requirement protein A</fullName>
    </submittedName>
</protein>
<keyword evidence="1" id="KW-1133">Transmembrane helix</keyword>
<evidence type="ECO:0000313" key="2">
    <source>
        <dbReference type="EMBL" id="THV40094.1"/>
    </source>
</evidence>
<dbReference type="PANTHER" id="PTHR36840:SF1">
    <property type="entry name" value="BLL5714 PROTEIN"/>
    <property type="match status" value="1"/>
</dbReference>
<feature type="transmembrane region" description="Helical" evidence="1">
    <location>
        <begin position="43"/>
        <end position="64"/>
    </location>
</feature>
<dbReference type="OrthoDB" id="7698234at2"/>
<evidence type="ECO:0000256" key="1">
    <source>
        <dbReference type="SAM" id="Phobius"/>
    </source>
</evidence>
<feature type="transmembrane region" description="Helical" evidence="1">
    <location>
        <begin position="102"/>
        <end position="122"/>
    </location>
</feature>
<name>A0A4S8QHD1_9ACTN</name>
<dbReference type="InterPro" id="IPR010640">
    <property type="entry name" value="Low_temperature_requirement_A"/>
</dbReference>
<feature type="transmembrane region" description="Helical" evidence="1">
    <location>
        <begin position="12"/>
        <end position="31"/>
    </location>
</feature>
<gene>
    <name evidence="2" type="ORF">FAB82_16340</name>
</gene>
<feature type="transmembrane region" description="Helical" evidence="1">
    <location>
        <begin position="201"/>
        <end position="219"/>
    </location>
</feature>
<feature type="transmembrane region" description="Helical" evidence="1">
    <location>
        <begin position="304"/>
        <end position="323"/>
    </location>
</feature>
<keyword evidence="1" id="KW-0812">Transmembrane</keyword>
<reference evidence="2 3" key="2">
    <citation type="submission" date="2019-05" db="EMBL/GenBank/DDBJ databases">
        <title>Glycomyces buryatensis sp. nov.</title>
        <authorList>
            <person name="Nikitina E."/>
        </authorList>
    </citation>
    <scope>NUCLEOTIDE SEQUENCE [LARGE SCALE GENOMIC DNA]</scope>
    <source>
        <strain evidence="2 3">18</strain>
    </source>
</reference>
<feature type="transmembrane region" description="Helical" evidence="1">
    <location>
        <begin position="335"/>
        <end position="368"/>
    </location>
</feature>
<dbReference type="AlphaFoldDB" id="A0A4S8QHD1"/>
<proteinExistence type="predicted"/>
<feature type="transmembrane region" description="Helical" evidence="1">
    <location>
        <begin position="157"/>
        <end position="180"/>
    </location>
</feature>
<keyword evidence="1" id="KW-0472">Membrane</keyword>
<accession>A0A4S8QHD1</accession>
<dbReference type="Pfam" id="PF06772">
    <property type="entry name" value="LtrA"/>
    <property type="match status" value="1"/>
</dbReference>
<feature type="transmembrane region" description="Helical" evidence="1">
    <location>
        <begin position="271"/>
        <end position="292"/>
    </location>
</feature>
<evidence type="ECO:0000313" key="3">
    <source>
        <dbReference type="Proteomes" id="UP000308760"/>
    </source>
</evidence>
<organism evidence="2 3">
    <name type="scientific">Glycomyces buryatensis</name>
    <dbReference type="NCBI Taxonomy" id="2570927"/>
    <lineage>
        <taxon>Bacteria</taxon>
        <taxon>Bacillati</taxon>
        <taxon>Actinomycetota</taxon>
        <taxon>Actinomycetes</taxon>
        <taxon>Glycomycetales</taxon>
        <taxon>Glycomycetaceae</taxon>
        <taxon>Glycomyces</taxon>
    </lineage>
</organism>
<feature type="transmembrane region" description="Helical" evidence="1">
    <location>
        <begin position="225"/>
        <end position="246"/>
    </location>
</feature>
<feature type="transmembrane region" description="Helical" evidence="1">
    <location>
        <begin position="134"/>
        <end position="151"/>
    </location>
</feature>